<feature type="region of interest" description="Disordered" evidence="1">
    <location>
        <begin position="185"/>
        <end position="222"/>
    </location>
</feature>
<evidence type="ECO:0000256" key="1">
    <source>
        <dbReference type="SAM" id="MobiDB-lite"/>
    </source>
</evidence>
<name>A0A1H4TGC4_9MICC</name>
<organism evidence="2 3">
    <name type="scientific">Arthrobacter woluwensis</name>
    <dbReference type="NCBI Taxonomy" id="156980"/>
    <lineage>
        <taxon>Bacteria</taxon>
        <taxon>Bacillati</taxon>
        <taxon>Actinomycetota</taxon>
        <taxon>Actinomycetes</taxon>
        <taxon>Micrococcales</taxon>
        <taxon>Micrococcaceae</taxon>
        <taxon>Arthrobacter</taxon>
    </lineage>
</organism>
<dbReference type="EMBL" id="FNSN01000003">
    <property type="protein sequence ID" value="SEC55328.1"/>
    <property type="molecule type" value="Genomic_DNA"/>
</dbReference>
<protein>
    <submittedName>
        <fullName evidence="2">Uncharacterized protein</fullName>
    </submittedName>
</protein>
<reference evidence="2 3" key="1">
    <citation type="submission" date="2016-10" db="EMBL/GenBank/DDBJ databases">
        <authorList>
            <person name="de Groot N.N."/>
        </authorList>
    </citation>
    <scope>NUCLEOTIDE SEQUENCE [LARGE SCALE GENOMIC DNA]</scope>
    <source>
        <strain evidence="2 3">DSM 10495</strain>
    </source>
</reference>
<sequence length="222" mass="23122">MLPPPVTLICPPGTRTPPSTRSVPPGGMVDELFRLAPSRACCFRASSSTRFRASVTPKGGDEAVIHWHQCHLLSGRQGSASRSSCPGQGVPDDRPDSIKLDGELVQVDGVLPDADVDCAVSPRSGPPARCSSPVAGDLRFKSHEGLAAEERLLHAGHVGGDGFFAVHAGEVAAFFQAWPSSGFPDGVDPGCGDQPDSPSPSPTAVTRVAASPWPTGSLGWRR</sequence>
<proteinExistence type="predicted"/>
<accession>A0A1H4TGC4</accession>
<evidence type="ECO:0000313" key="2">
    <source>
        <dbReference type="EMBL" id="SEC55328.1"/>
    </source>
</evidence>
<dbReference type="AlphaFoldDB" id="A0A1H4TGC4"/>
<dbReference type="Proteomes" id="UP000182652">
    <property type="component" value="Unassembled WGS sequence"/>
</dbReference>
<keyword evidence="3" id="KW-1185">Reference proteome</keyword>
<feature type="compositionally biased region" description="Polar residues" evidence="1">
    <location>
        <begin position="76"/>
        <end position="86"/>
    </location>
</feature>
<gene>
    <name evidence="2" type="ORF">SAMN04489745_3160</name>
</gene>
<feature type="region of interest" description="Disordered" evidence="1">
    <location>
        <begin position="76"/>
        <end position="96"/>
    </location>
</feature>
<evidence type="ECO:0000313" key="3">
    <source>
        <dbReference type="Proteomes" id="UP000182652"/>
    </source>
</evidence>